<organism evidence="2 3">
    <name type="scientific">Melanomma pulvis-pyrius CBS 109.77</name>
    <dbReference type="NCBI Taxonomy" id="1314802"/>
    <lineage>
        <taxon>Eukaryota</taxon>
        <taxon>Fungi</taxon>
        <taxon>Dikarya</taxon>
        <taxon>Ascomycota</taxon>
        <taxon>Pezizomycotina</taxon>
        <taxon>Dothideomycetes</taxon>
        <taxon>Pleosporomycetidae</taxon>
        <taxon>Pleosporales</taxon>
        <taxon>Melanommataceae</taxon>
        <taxon>Melanomma</taxon>
    </lineage>
</organism>
<proteinExistence type="predicted"/>
<feature type="transmembrane region" description="Helical" evidence="1">
    <location>
        <begin position="179"/>
        <end position="197"/>
    </location>
</feature>
<keyword evidence="3" id="KW-1185">Reference proteome</keyword>
<evidence type="ECO:0008006" key="4">
    <source>
        <dbReference type="Google" id="ProtNLM"/>
    </source>
</evidence>
<accession>A0A6A6WNL6</accession>
<evidence type="ECO:0000313" key="3">
    <source>
        <dbReference type="Proteomes" id="UP000799757"/>
    </source>
</evidence>
<keyword evidence="1" id="KW-1133">Transmembrane helix</keyword>
<dbReference type="PANTHER" id="PTHR33927:SF5">
    <property type="entry name" value="ENZYME, PUTATIVE (AFU_ORTHOLOGUE AFUA_8G01222)-RELATED"/>
    <property type="match status" value="1"/>
</dbReference>
<feature type="transmembrane region" description="Helical" evidence="1">
    <location>
        <begin position="73"/>
        <end position="94"/>
    </location>
</feature>
<feature type="transmembrane region" description="Helical" evidence="1">
    <location>
        <begin position="114"/>
        <end position="136"/>
    </location>
</feature>
<evidence type="ECO:0000313" key="2">
    <source>
        <dbReference type="EMBL" id="KAF2785670.1"/>
    </source>
</evidence>
<protein>
    <recommendedName>
        <fullName evidence="4">Integral membrane protein TmpA</fullName>
    </recommendedName>
</protein>
<feature type="transmembrane region" description="Helical" evidence="1">
    <location>
        <begin position="148"/>
        <end position="167"/>
    </location>
</feature>
<feature type="transmembrane region" description="Helical" evidence="1">
    <location>
        <begin position="298"/>
        <end position="321"/>
    </location>
</feature>
<dbReference type="PANTHER" id="PTHR33927">
    <property type="entry name" value="TRANSMEMBRANE PROTEIN"/>
    <property type="match status" value="1"/>
</dbReference>
<sequence length="418" mass="46322">MLVFLSNSIVLSTLTGTRLLNLFHTLNAVSTNILAAVLIRQEDLLNLLFRLISKTSPSTPFVIRKRLADFHHFGGVHTGCAASAILWYIAYVVLSTQIFLNGKDLRAVEYIDMATCYLFIILLLVICVPATPFLRFKHHNTFETAHRFGGWAAIATFWIHTFTTSSSSSSGPPLWQHPSLYLLSAITSLLILPWLRIRPVSVTFTRLSSRELSLTFDYDSMPFCSTMRFSMSPLFEWHAFATIPLHSSLLAKTTKASILVAESGDWTRRLLANPPSRIWLRDPPTRNFLHMARMFKGILVVATGAGIGPVLSFLASVPAAVPAAAPADMSPGSRRVRVLWCTRGPHPDIRRKILAVDPDAVILDSSQGRFDLKGMAGEIVRRERLEAVFVVSNKNITDDIVRGLGRRGVAGYGASFDS</sequence>
<keyword evidence="1" id="KW-0472">Membrane</keyword>
<dbReference type="EMBL" id="MU002749">
    <property type="protein sequence ID" value="KAF2785670.1"/>
    <property type="molecule type" value="Genomic_DNA"/>
</dbReference>
<gene>
    <name evidence="2" type="ORF">K505DRAFT_354886</name>
</gene>
<dbReference type="OrthoDB" id="3142841at2759"/>
<evidence type="ECO:0000256" key="1">
    <source>
        <dbReference type="SAM" id="Phobius"/>
    </source>
</evidence>
<dbReference type="InterPro" id="IPR052979">
    <property type="entry name" value="Adenylate-forming_domain"/>
</dbReference>
<keyword evidence="1" id="KW-0812">Transmembrane</keyword>
<reference evidence="2" key="1">
    <citation type="journal article" date="2020" name="Stud. Mycol.">
        <title>101 Dothideomycetes genomes: a test case for predicting lifestyles and emergence of pathogens.</title>
        <authorList>
            <person name="Haridas S."/>
            <person name="Albert R."/>
            <person name="Binder M."/>
            <person name="Bloem J."/>
            <person name="Labutti K."/>
            <person name="Salamov A."/>
            <person name="Andreopoulos B."/>
            <person name="Baker S."/>
            <person name="Barry K."/>
            <person name="Bills G."/>
            <person name="Bluhm B."/>
            <person name="Cannon C."/>
            <person name="Castanera R."/>
            <person name="Culley D."/>
            <person name="Daum C."/>
            <person name="Ezra D."/>
            <person name="Gonzalez J."/>
            <person name="Henrissat B."/>
            <person name="Kuo A."/>
            <person name="Liang C."/>
            <person name="Lipzen A."/>
            <person name="Lutzoni F."/>
            <person name="Magnuson J."/>
            <person name="Mondo S."/>
            <person name="Nolan M."/>
            <person name="Ohm R."/>
            <person name="Pangilinan J."/>
            <person name="Park H.-J."/>
            <person name="Ramirez L."/>
            <person name="Alfaro M."/>
            <person name="Sun H."/>
            <person name="Tritt A."/>
            <person name="Yoshinaga Y."/>
            <person name="Zwiers L.-H."/>
            <person name="Turgeon B."/>
            <person name="Goodwin S."/>
            <person name="Spatafora J."/>
            <person name="Crous P."/>
            <person name="Grigoriev I."/>
        </authorList>
    </citation>
    <scope>NUCLEOTIDE SEQUENCE</scope>
    <source>
        <strain evidence="2">CBS 109.77</strain>
    </source>
</reference>
<dbReference type="Proteomes" id="UP000799757">
    <property type="component" value="Unassembled WGS sequence"/>
</dbReference>
<name>A0A6A6WNL6_9PLEO</name>
<dbReference type="AlphaFoldDB" id="A0A6A6WNL6"/>